<accession>A0A0V0Q9V5</accession>
<dbReference type="Gene3D" id="3.30.565.10">
    <property type="entry name" value="Histidine kinase-like ATPase, C-terminal domain"/>
    <property type="match status" value="2"/>
</dbReference>
<evidence type="ECO:0000256" key="5">
    <source>
        <dbReference type="ARBA" id="ARBA00022777"/>
    </source>
</evidence>
<dbReference type="PRINTS" id="PR00344">
    <property type="entry name" value="BCTRLSENSOR"/>
</dbReference>
<dbReference type="CDD" id="cd17546">
    <property type="entry name" value="REC_hyHK_CKI1_RcsC-like"/>
    <property type="match status" value="1"/>
</dbReference>
<dbReference type="PANTHER" id="PTHR43047">
    <property type="entry name" value="TWO-COMPONENT HISTIDINE PROTEIN KINASE"/>
    <property type="match status" value="1"/>
</dbReference>
<comment type="caution">
    <text evidence="10">The sequence shown here is derived from an EMBL/GenBank/DDBJ whole genome shotgun (WGS) entry which is preliminary data.</text>
</comment>
<dbReference type="PROSITE" id="PS50109">
    <property type="entry name" value="HIS_KIN"/>
    <property type="match status" value="2"/>
</dbReference>
<keyword evidence="3 6" id="KW-0597">Phosphoprotein</keyword>
<evidence type="ECO:0000259" key="8">
    <source>
        <dbReference type="PROSITE" id="PS50109"/>
    </source>
</evidence>
<dbReference type="SUPFAM" id="SSF55874">
    <property type="entry name" value="ATPase domain of HSP90 chaperone/DNA topoisomerase II/histidine kinase"/>
    <property type="match status" value="2"/>
</dbReference>
<name>A0A0V0Q9V5_PSEPJ</name>
<dbReference type="EC" id="2.7.13.3" evidence="2"/>
<proteinExistence type="predicted"/>
<feature type="domain" description="Histidine kinase" evidence="8">
    <location>
        <begin position="166"/>
        <end position="382"/>
    </location>
</feature>
<feature type="compositionally biased region" description="Polar residues" evidence="7">
    <location>
        <begin position="891"/>
        <end position="905"/>
    </location>
</feature>
<dbReference type="SMART" id="SM00388">
    <property type="entry name" value="HisKA"/>
    <property type="match status" value="2"/>
</dbReference>
<feature type="region of interest" description="Disordered" evidence="7">
    <location>
        <begin position="1001"/>
        <end position="1035"/>
    </location>
</feature>
<dbReference type="PANTHER" id="PTHR43047:SF72">
    <property type="entry name" value="OSMOSENSING HISTIDINE PROTEIN KINASE SLN1"/>
    <property type="match status" value="1"/>
</dbReference>
<feature type="domain" description="Histidine kinase" evidence="8">
    <location>
        <begin position="1101"/>
        <end position="1363"/>
    </location>
</feature>
<evidence type="ECO:0000259" key="9">
    <source>
        <dbReference type="PROSITE" id="PS50110"/>
    </source>
</evidence>
<dbReference type="SMART" id="SM00448">
    <property type="entry name" value="REC"/>
    <property type="match status" value="1"/>
</dbReference>
<dbReference type="Pfam" id="PF02518">
    <property type="entry name" value="HATPase_c"/>
    <property type="match status" value="2"/>
</dbReference>
<dbReference type="Pfam" id="PF00072">
    <property type="entry name" value="Response_reg"/>
    <property type="match status" value="1"/>
</dbReference>
<evidence type="ECO:0000256" key="2">
    <source>
        <dbReference type="ARBA" id="ARBA00012438"/>
    </source>
</evidence>
<gene>
    <name evidence="10" type="ORF">PPERSA_11601</name>
</gene>
<keyword evidence="4" id="KW-0808">Transferase</keyword>
<feature type="domain" description="Response regulatory" evidence="9">
    <location>
        <begin position="1589"/>
        <end position="1710"/>
    </location>
</feature>
<dbReference type="InterPro" id="IPR011006">
    <property type="entry name" value="CheY-like_superfamily"/>
</dbReference>
<dbReference type="Gene3D" id="1.10.287.130">
    <property type="match status" value="2"/>
</dbReference>
<keyword evidence="11" id="KW-1185">Reference proteome</keyword>
<dbReference type="InterPro" id="IPR004358">
    <property type="entry name" value="Sig_transdc_His_kin-like_C"/>
</dbReference>
<dbReference type="SUPFAM" id="SSF52172">
    <property type="entry name" value="CheY-like"/>
    <property type="match status" value="1"/>
</dbReference>
<feature type="region of interest" description="Disordered" evidence="7">
    <location>
        <begin position="40"/>
        <end position="59"/>
    </location>
</feature>
<dbReference type="InterPro" id="IPR036097">
    <property type="entry name" value="HisK_dim/P_sf"/>
</dbReference>
<dbReference type="OrthoDB" id="298677at2759"/>
<keyword evidence="5 10" id="KW-0418">Kinase</keyword>
<feature type="region of interest" description="Disordered" evidence="7">
    <location>
        <begin position="879"/>
        <end position="905"/>
    </location>
</feature>
<dbReference type="InterPro" id="IPR001789">
    <property type="entry name" value="Sig_transdc_resp-reg_receiver"/>
</dbReference>
<evidence type="ECO:0000256" key="3">
    <source>
        <dbReference type="ARBA" id="ARBA00022553"/>
    </source>
</evidence>
<organism evidence="10 11">
    <name type="scientific">Pseudocohnilembus persalinus</name>
    <name type="common">Ciliate</name>
    <dbReference type="NCBI Taxonomy" id="266149"/>
    <lineage>
        <taxon>Eukaryota</taxon>
        <taxon>Sar</taxon>
        <taxon>Alveolata</taxon>
        <taxon>Ciliophora</taxon>
        <taxon>Intramacronucleata</taxon>
        <taxon>Oligohymenophorea</taxon>
        <taxon>Scuticociliatia</taxon>
        <taxon>Philasterida</taxon>
        <taxon>Pseudocohnilembidae</taxon>
        <taxon>Pseudocohnilembus</taxon>
    </lineage>
</organism>
<dbReference type="InterPro" id="IPR003661">
    <property type="entry name" value="HisK_dim/P_dom"/>
</dbReference>
<dbReference type="Proteomes" id="UP000054937">
    <property type="component" value="Unassembled WGS sequence"/>
</dbReference>
<evidence type="ECO:0000313" key="10">
    <source>
        <dbReference type="EMBL" id="KRW99000.1"/>
    </source>
</evidence>
<feature type="compositionally biased region" description="Basic and acidic residues" evidence="7">
    <location>
        <begin position="1430"/>
        <end position="1441"/>
    </location>
</feature>
<feature type="compositionally biased region" description="Low complexity" evidence="7">
    <location>
        <begin position="1418"/>
        <end position="1427"/>
    </location>
</feature>
<comment type="catalytic activity">
    <reaction evidence="1">
        <text>ATP + protein L-histidine = ADP + protein N-phospho-L-histidine.</text>
        <dbReference type="EC" id="2.7.13.3"/>
    </reaction>
</comment>
<feature type="compositionally biased region" description="Low complexity" evidence="7">
    <location>
        <begin position="46"/>
        <end position="59"/>
    </location>
</feature>
<dbReference type="GO" id="GO:0005886">
    <property type="term" value="C:plasma membrane"/>
    <property type="evidence" value="ECO:0007669"/>
    <property type="project" value="TreeGrafter"/>
</dbReference>
<feature type="compositionally biased region" description="Polar residues" evidence="7">
    <location>
        <begin position="1001"/>
        <end position="1027"/>
    </location>
</feature>
<protein>
    <recommendedName>
        <fullName evidence="2">histidine kinase</fullName>
        <ecNumber evidence="2">2.7.13.3</ecNumber>
    </recommendedName>
</protein>
<evidence type="ECO:0000256" key="6">
    <source>
        <dbReference type="PROSITE-ProRule" id="PRU00169"/>
    </source>
</evidence>
<sequence>MSQKEKKDKNKKTKNLQKIEEYIISNSGVEINLDKIDQQNDENDISNESNKKNLSNKQNNLDYNFNSNSIINNSQENYKKQVDTQRKQGVQSEFMEMKNSTAKTVQEEFMVQFYEVKELMKNDCKFRIKNIAYHIFQNEQVTLMITKVPINNIQSDQKNQEQHNLDIGHELRTPLNCIINMLEEALNDQEGFFENNFNQVLTSSKLLSNLVHDLLDMSQQRAGKFKLVYNVFDFYQLIYNVKNLLTILTEQKNLYFEVEILENVENFVKSDQFRIRQILINLVSNAVKFTDNGGVKLIISNAGQKQIKISVQDTGSGIKDKQKLFKAFNKDDDDSKNPQGVGLGLMISNKLAKELNNQKQGLIVENDYNQGTTFSFIIDNLVDSADIIQKSQMSNSFQNGTIYDEKQDQSAMSNFLTANQTMHQSINSNRKKSTLIGKNQLNNLNLDLALPALQNKYIQSNNSINSIVNIDQNNTNNKNQLVSGNNNPLNRVSFQQQLQNPNQFNSNKLRNIGYISEKSLKVLQEDFSENLNQSINDNNIIQINSINPKLKTCQLETFFEDKSNSNDKNDKEKTFQLEINQNQPLKKSQNDEFKILIQKQIYEKPNIIQNHSLINNISSQNNECDCTQILNKLSIQNAVQDGMENFLEFQTQKNQQQINQNKNEAPLQNQQTKKLNQNKLDHLSEFSANNNRAYKINYLSTSKSLGNYCQYNIQEKNQTQRMQNQKGIKYDYNQNKTRFQTIDMQQKNKIQLNFQNQSNQAGPIEYLSKINQPGLSLNINLNHCDSKENSQIKRKHEAQNEQQQINNKLNMGSKLDVTNNLLEHEQKQHKNIQKNNENQVFQNKQKDKNSDQIQSLAQSYSGEFLSLNDEEIDKIEEQQYEKDQENEDQNKTSINQSNSQKNQEQYNNKVISKTYYEQSPQSQISYFKRDYKQKCQTYVNQRENIDDQSQQSIYGQNLFNKFHFQNFFNEEKSKFQVKMYMNQNSRYQGQQYQSQASQFNLGNKNSSSKVQNQQNWQKQHSPKASNKSGDKFNKKNNFLRTKSSFAYIKDENKYKIVEVTLIPIIYKNQSCILFFIQDVTKIQSLQALITLNENKNMHYNYVVHELRNPLNVISSGLQTAKSDPEEFLKSQLQLLISQTQILTNRVNDLLDESQQKAGIFNIAIREFNFYEFLVNIKDTMRTITDIKGLDLYLNVDQNVPQFVNSDFNRLTQIMMNIIGNCIKFTDQGSIGIIVSCIQQQKIDSQQGLQLKLTEKQKNNKKVYSTLEVEDDDQQQNEIIQQEYIQFTIKDTGVGISQENQKKLFKAFAKIKDDDRNPQGVGLGLEISNRLVYQLSGNKKGIQVQSSGINGEGSQFVFQIKNYQNLRNHDSEEYQHQTTQFSQFTSDDYHNHLKQKLFQYGHIKQLADEQLSTSQKNQNYSYNQNQNNMKVKNDPKQNKEYKQNQSNRMIEKDEFNFEDLDDRSFDECRENKENNQDYNQIHDSRQFHIAHISNINNNLGLENNSNSINNLALNNNNMSSILNNDGHISREYLLQSKQNAYDLDDIQLQMDVKKNNICSNFTTKRDNSSDRILIQFNDKENGQKKCQCNQILVVDDEPLNIISFKSIIRSYYQKIDSAFSGEQAISRVREKQQNNCCQKYKIIFMDMNMGNLSGLDTIKQILQLEKQQKFILLSGNSCDDKNLNLKSYGIEYWWEKPVQKNLLQEYIKQNIL</sequence>
<dbReference type="SUPFAM" id="SSF47384">
    <property type="entry name" value="Homodimeric domain of signal transducing histidine kinase"/>
    <property type="match status" value="2"/>
</dbReference>
<reference evidence="10 11" key="1">
    <citation type="journal article" date="2015" name="Sci. Rep.">
        <title>Genome of the facultative scuticociliatosis pathogen Pseudocohnilembus persalinus provides insight into its virulence through horizontal gene transfer.</title>
        <authorList>
            <person name="Xiong J."/>
            <person name="Wang G."/>
            <person name="Cheng J."/>
            <person name="Tian M."/>
            <person name="Pan X."/>
            <person name="Warren A."/>
            <person name="Jiang C."/>
            <person name="Yuan D."/>
            <person name="Miao W."/>
        </authorList>
    </citation>
    <scope>NUCLEOTIDE SEQUENCE [LARGE SCALE GENOMIC DNA]</scope>
    <source>
        <strain evidence="10">36N120E</strain>
    </source>
</reference>
<dbReference type="InterPro" id="IPR005467">
    <property type="entry name" value="His_kinase_dom"/>
</dbReference>
<dbReference type="SMART" id="SM00387">
    <property type="entry name" value="HATPase_c"/>
    <property type="match status" value="2"/>
</dbReference>
<evidence type="ECO:0000256" key="1">
    <source>
        <dbReference type="ARBA" id="ARBA00000085"/>
    </source>
</evidence>
<feature type="region of interest" description="Disordered" evidence="7">
    <location>
        <begin position="1418"/>
        <end position="1450"/>
    </location>
</feature>
<dbReference type="OMA" id="YMATSAN"/>
<dbReference type="Gene3D" id="3.40.50.2300">
    <property type="match status" value="1"/>
</dbReference>
<evidence type="ECO:0000313" key="11">
    <source>
        <dbReference type="Proteomes" id="UP000054937"/>
    </source>
</evidence>
<dbReference type="InParanoid" id="A0A0V0Q9V5"/>
<dbReference type="InterPro" id="IPR036890">
    <property type="entry name" value="HATPase_C_sf"/>
</dbReference>
<dbReference type="EMBL" id="LDAU01000223">
    <property type="protein sequence ID" value="KRW99000.1"/>
    <property type="molecule type" value="Genomic_DNA"/>
</dbReference>
<dbReference type="GO" id="GO:0009927">
    <property type="term" value="F:histidine phosphotransfer kinase activity"/>
    <property type="evidence" value="ECO:0007669"/>
    <property type="project" value="TreeGrafter"/>
</dbReference>
<evidence type="ECO:0000256" key="7">
    <source>
        <dbReference type="SAM" id="MobiDB-lite"/>
    </source>
</evidence>
<dbReference type="Pfam" id="PF00512">
    <property type="entry name" value="HisKA"/>
    <property type="match status" value="2"/>
</dbReference>
<dbReference type="CDD" id="cd00082">
    <property type="entry name" value="HisKA"/>
    <property type="match status" value="2"/>
</dbReference>
<dbReference type="PROSITE" id="PS50110">
    <property type="entry name" value="RESPONSE_REGULATORY"/>
    <property type="match status" value="1"/>
</dbReference>
<feature type="modified residue" description="4-aspartylphosphate" evidence="6">
    <location>
        <position position="1645"/>
    </location>
</feature>
<evidence type="ECO:0000256" key="4">
    <source>
        <dbReference type="ARBA" id="ARBA00022679"/>
    </source>
</evidence>
<dbReference type="InterPro" id="IPR003594">
    <property type="entry name" value="HATPase_dom"/>
</dbReference>
<dbReference type="GO" id="GO:0000155">
    <property type="term" value="F:phosphorelay sensor kinase activity"/>
    <property type="evidence" value="ECO:0007669"/>
    <property type="project" value="InterPro"/>
</dbReference>